<evidence type="ECO:0000256" key="5">
    <source>
        <dbReference type="ARBA" id="ARBA00022989"/>
    </source>
</evidence>
<comment type="similarity">
    <text evidence="2">Belongs to the DsbD family.</text>
</comment>
<accession>A0A347UDT3</accession>
<name>A0A347UDT3_9RHOB</name>
<evidence type="ECO:0000256" key="7">
    <source>
        <dbReference type="SAM" id="Phobius"/>
    </source>
</evidence>
<dbReference type="AlphaFoldDB" id="A0A347UDT3"/>
<dbReference type="PANTHER" id="PTHR31272">
    <property type="entry name" value="CYTOCHROME C-TYPE BIOGENESIS PROTEIN HI_1454-RELATED"/>
    <property type="match status" value="1"/>
</dbReference>
<proteinExistence type="inferred from homology"/>
<dbReference type="RefSeq" id="WP_118941669.1">
    <property type="nucleotide sequence ID" value="NZ_CP032125.1"/>
</dbReference>
<evidence type="ECO:0000259" key="8">
    <source>
        <dbReference type="Pfam" id="PF02683"/>
    </source>
</evidence>
<protein>
    <submittedName>
        <fullName evidence="9">Cytochrome c biogenesis protein CcdA</fullName>
    </submittedName>
</protein>
<feature type="domain" description="Cytochrome C biogenesis protein transmembrane" evidence="8">
    <location>
        <begin position="8"/>
        <end position="225"/>
    </location>
</feature>
<reference evidence="9 10" key="1">
    <citation type="submission" date="2018-09" db="EMBL/GenBank/DDBJ databases">
        <title>Profundibacter amoris BAR1 gen. nov., sp. nov., a new member of the Roseobacter clade isolated at Lokis Castle Vent Field on the Arctic Mid-Oceanic Ridge.</title>
        <authorList>
            <person name="Le Moine Bauer S."/>
            <person name="Sjoeberg A.G."/>
            <person name="L'Haridon S."/>
            <person name="Stokke R."/>
            <person name="Roalkvam I."/>
            <person name="Steen I.H."/>
            <person name="Dahle H."/>
        </authorList>
    </citation>
    <scope>NUCLEOTIDE SEQUENCE [LARGE SCALE GENOMIC DNA]</scope>
    <source>
        <strain evidence="9 10">BAR1</strain>
    </source>
</reference>
<evidence type="ECO:0000256" key="2">
    <source>
        <dbReference type="ARBA" id="ARBA00006143"/>
    </source>
</evidence>
<dbReference type="Proteomes" id="UP000261704">
    <property type="component" value="Chromosome"/>
</dbReference>
<evidence type="ECO:0000256" key="6">
    <source>
        <dbReference type="ARBA" id="ARBA00023136"/>
    </source>
</evidence>
<keyword evidence="4" id="KW-0201">Cytochrome c-type biogenesis</keyword>
<dbReference type="EMBL" id="CP032125">
    <property type="protein sequence ID" value="AXX97011.1"/>
    <property type="molecule type" value="Genomic_DNA"/>
</dbReference>
<evidence type="ECO:0000313" key="9">
    <source>
        <dbReference type="EMBL" id="AXX97011.1"/>
    </source>
</evidence>
<feature type="transmembrane region" description="Helical" evidence="7">
    <location>
        <begin position="131"/>
        <end position="158"/>
    </location>
</feature>
<dbReference type="OrthoDB" id="9803065at2"/>
<evidence type="ECO:0000256" key="1">
    <source>
        <dbReference type="ARBA" id="ARBA00004141"/>
    </source>
</evidence>
<keyword evidence="3 7" id="KW-0812">Transmembrane</keyword>
<feature type="transmembrane region" description="Helical" evidence="7">
    <location>
        <begin position="91"/>
        <end position="110"/>
    </location>
</feature>
<comment type="subcellular location">
    <subcellularLocation>
        <location evidence="1">Membrane</location>
        <topology evidence="1">Multi-pass membrane protein</topology>
    </subcellularLocation>
</comment>
<dbReference type="Pfam" id="PF02683">
    <property type="entry name" value="DsbD_TM"/>
    <property type="match status" value="1"/>
</dbReference>
<evidence type="ECO:0000256" key="3">
    <source>
        <dbReference type="ARBA" id="ARBA00022692"/>
    </source>
</evidence>
<feature type="transmembrane region" description="Helical" evidence="7">
    <location>
        <begin position="55"/>
        <end position="79"/>
    </location>
</feature>
<keyword evidence="10" id="KW-1185">Reference proteome</keyword>
<keyword evidence="6 7" id="KW-0472">Membrane</keyword>
<dbReference type="InterPro" id="IPR003834">
    <property type="entry name" value="Cyt_c_assmbl_TM_dom"/>
</dbReference>
<organism evidence="9 10">
    <name type="scientific">Profundibacter amoris</name>
    <dbReference type="NCBI Taxonomy" id="2171755"/>
    <lineage>
        <taxon>Bacteria</taxon>
        <taxon>Pseudomonadati</taxon>
        <taxon>Pseudomonadota</taxon>
        <taxon>Alphaproteobacteria</taxon>
        <taxon>Rhodobacterales</taxon>
        <taxon>Paracoccaceae</taxon>
        <taxon>Profundibacter</taxon>
    </lineage>
</organism>
<dbReference type="GO" id="GO:0017004">
    <property type="term" value="P:cytochrome complex assembly"/>
    <property type="evidence" value="ECO:0007669"/>
    <property type="project" value="UniProtKB-KW"/>
</dbReference>
<feature type="transmembrane region" description="Helical" evidence="7">
    <location>
        <begin position="12"/>
        <end position="34"/>
    </location>
</feature>
<evidence type="ECO:0000256" key="4">
    <source>
        <dbReference type="ARBA" id="ARBA00022748"/>
    </source>
</evidence>
<dbReference type="KEGG" id="pamo:BAR1_03145"/>
<dbReference type="InterPro" id="IPR051790">
    <property type="entry name" value="Cytochrome_c-biogenesis_DsbD"/>
</dbReference>
<feature type="transmembrane region" description="Helical" evidence="7">
    <location>
        <begin position="210"/>
        <end position="235"/>
    </location>
</feature>
<feature type="transmembrane region" description="Helical" evidence="7">
    <location>
        <begin position="170"/>
        <end position="190"/>
    </location>
</feature>
<dbReference type="PANTHER" id="PTHR31272:SF4">
    <property type="entry name" value="CYTOCHROME C-TYPE BIOGENESIS PROTEIN HI_1454-RELATED"/>
    <property type="match status" value="1"/>
</dbReference>
<keyword evidence="5 7" id="KW-1133">Transmembrane helix</keyword>
<dbReference type="GO" id="GO:0016020">
    <property type="term" value="C:membrane"/>
    <property type="evidence" value="ECO:0007669"/>
    <property type="project" value="UniProtKB-SubCell"/>
</dbReference>
<sequence>MFDATFGGAMLQGLIAFFSPCVLPMVPFYFSYMAGISMSELQSDDSIAPGAARRLVISALFFALGVTTIFFLLGMGATAAGQTVRMWKTELTYAAAAIIFVFGLHFLGVLRVPFLYREAKFESKADPSTIVGAYVMGLAFGFGWSACVGPMLASILFLASMKDSVMQGGLLLMTFGLAMTSPFVLAAFFAKPFLRWMARNRKYLAYVEKVMGLMLILFAILMVTNTLNVIANFMIEMFPWFQTIG</sequence>
<evidence type="ECO:0000313" key="10">
    <source>
        <dbReference type="Proteomes" id="UP000261704"/>
    </source>
</evidence>
<gene>
    <name evidence="9" type="ORF">BAR1_03145</name>
</gene>